<reference evidence="2" key="1">
    <citation type="submission" date="2019-06" db="EMBL/GenBank/DDBJ databases">
        <authorList>
            <person name="Zheng W."/>
        </authorList>
    </citation>
    <scope>NUCLEOTIDE SEQUENCE</scope>
    <source>
        <strain evidence="2">QDHG01</strain>
    </source>
</reference>
<feature type="transmembrane region" description="Helical" evidence="1">
    <location>
        <begin position="133"/>
        <end position="151"/>
    </location>
</feature>
<keyword evidence="1" id="KW-0812">Transmembrane</keyword>
<evidence type="ECO:0000313" key="2">
    <source>
        <dbReference type="EMBL" id="TNV80816.1"/>
    </source>
</evidence>
<proteinExistence type="predicted"/>
<evidence type="ECO:0000256" key="1">
    <source>
        <dbReference type="SAM" id="Phobius"/>
    </source>
</evidence>
<protein>
    <submittedName>
        <fullName evidence="2">Uncharacterized protein</fullName>
    </submittedName>
</protein>
<gene>
    <name evidence="2" type="ORF">FGO68_gene2378</name>
</gene>
<sequence length="153" mass="17185">MTSGEIMQRDFCYMDKQFPKVIIQNTIDSSTNISPYLDIPLKWTSNQTSSREYFLTFENLMRKDFNIELRCEVDFSKIQISAASGSNWEDVGAWRTVDCGLNEMLYSNRVQVFVVSLNSGAEVATFRVTASKAIAQMIGAAGFAFLAAITLSF</sequence>
<dbReference type="AlphaFoldDB" id="A0A8J8NVB7"/>
<keyword evidence="1" id="KW-1133">Transmembrane helix</keyword>
<organism evidence="2 3">
    <name type="scientific">Halteria grandinella</name>
    <dbReference type="NCBI Taxonomy" id="5974"/>
    <lineage>
        <taxon>Eukaryota</taxon>
        <taxon>Sar</taxon>
        <taxon>Alveolata</taxon>
        <taxon>Ciliophora</taxon>
        <taxon>Intramacronucleata</taxon>
        <taxon>Spirotrichea</taxon>
        <taxon>Stichotrichia</taxon>
        <taxon>Sporadotrichida</taxon>
        <taxon>Halteriidae</taxon>
        <taxon>Halteria</taxon>
    </lineage>
</organism>
<evidence type="ECO:0000313" key="3">
    <source>
        <dbReference type="Proteomes" id="UP000785679"/>
    </source>
</evidence>
<comment type="caution">
    <text evidence="2">The sequence shown here is derived from an EMBL/GenBank/DDBJ whole genome shotgun (WGS) entry which is preliminary data.</text>
</comment>
<keyword evidence="3" id="KW-1185">Reference proteome</keyword>
<dbReference type="EMBL" id="RRYP01006997">
    <property type="protein sequence ID" value="TNV80816.1"/>
    <property type="molecule type" value="Genomic_DNA"/>
</dbReference>
<dbReference type="Proteomes" id="UP000785679">
    <property type="component" value="Unassembled WGS sequence"/>
</dbReference>
<name>A0A8J8NVB7_HALGN</name>
<accession>A0A8J8NVB7</accession>
<keyword evidence="1" id="KW-0472">Membrane</keyword>